<comment type="caution">
    <text evidence="2">The sequence shown here is derived from an EMBL/GenBank/DDBJ whole genome shotgun (WGS) entry which is preliminary data.</text>
</comment>
<dbReference type="EMBL" id="LAZR01007866">
    <property type="protein sequence ID" value="KKM82419.1"/>
    <property type="molecule type" value="Genomic_DNA"/>
</dbReference>
<evidence type="ECO:0008006" key="3">
    <source>
        <dbReference type="Google" id="ProtNLM"/>
    </source>
</evidence>
<keyword evidence="1" id="KW-0812">Transmembrane</keyword>
<evidence type="ECO:0000256" key="1">
    <source>
        <dbReference type="SAM" id="Phobius"/>
    </source>
</evidence>
<keyword evidence="1" id="KW-0472">Membrane</keyword>
<name>A0A0F9KJW7_9ZZZZ</name>
<reference evidence="2" key="1">
    <citation type="journal article" date="2015" name="Nature">
        <title>Complex archaea that bridge the gap between prokaryotes and eukaryotes.</title>
        <authorList>
            <person name="Spang A."/>
            <person name="Saw J.H."/>
            <person name="Jorgensen S.L."/>
            <person name="Zaremba-Niedzwiedzka K."/>
            <person name="Martijn J."/>
            <person name="Lind A.E."/>
            <person name="van Eijk R."/>
            <person name="Schleper C."/>
            <person name="Guy L."/>
            <person name="Ettema T.J."/>
        </authorList>
    </citation>
    <scope>NUCLEOTIDE SEQUENCE</scope>
</reference>
<organism evidence="2">
    <name type="scientific">marine sediment metagenome</name>
    <dbReference type="NCBI Taxonomy" id="412755"/>
    <lineage>
        <taxon>unclassified sequences</taxon>
        <taxon>metagenomes</taxon>
        <taxon>ecological metagenomes</taxon>
    </lineage>
</organism>
<sequence length="159" mass="18255">MSKILGYIYLLSFVFLLLLIGGFVGYLYNDYQGEILGFVSKIQQKPSEEGDINIGCENMSISESVDCLVKKVRVFYKYNETDDDIELTLEEIKERGGDCWDWSKLYADAAEKLGFKYKFVFFPINSKERHSFVVIYNEEGYCAVDQIKAMCAGYGNTED</sequence>
<evidence type="ECO:0000313" key="2">
    <source>
        <dbReference type="EMBL" id="KKM82419.1"/>
    </source>
</evidence>
<dbReference type="AlphaFoldDB" id="A0A0F9KJW7"/>
<feature type="transmembrane region" description="Helical" evidence="1">
    <location>
        <begin position="7"/>
        <end position="28"/>
    </location>
</feature>
<proteinExistence type="predicted"/>
<gene>
    <name evidence="2" type="ORF">LCGC14_1319810</name>
</gene>
<keyword evidence="1" id="KW-1133">Transmembrane helix</keyword>
<protein>
    <recommendedName>
        <fullName evidence="3">Transglutaminase-like domain-containing protein</fullName>
    </recommendedName>
</protein>
<accession>A0A0F9KJW7</accession>